<evidence type="ECO:0000256" key="5">
    <source>
        <dbReference type="ARBA" id="ARBA00023242"/>
    </source>
</evidence>
<keyword evidence="3" id="KW-0805">Transcription regulation</keyword>
<dbReference type="PANTHER" id="PTHR21964">
    <property type="entry name" value="BREAST CANCER METASTASIS-SUPPRESSOR 1"/>
    <property type="match status" value="1"/>
</dbReference>
<feature type="region of interest" description="Disordered" evidence="6">
    <location>
        <begin position="1"/>
        <end position="45"/>
    </location>
</feature>
<keyword evidence="8" id="KW-1185">Reference proteome</keyword>
<name>A0AA38XKE2_9EURO</name>
<dbReference type="InterPro" id="IPR013907">
    <property type="entry name" value="Sds3"/>
</dbReference>
<feature type="compositionally biased region" description="Acidic residues" evidence="6">
    <location>
        <begin position="340"/>
        <end position="350"/>
    </location>
</feature>
<comment type="subcellular location">
    <subcellularLocation>
        <location evidence="1">Nucleus</location>
    </subcellularLocation>
</comment>
<accession>A0AA38XKE2</accession>
<comment type="caution">
    <text evidence="7">The sequence shown here is derived from an EMBL/GenBank/DDBJ whole genome shotgun (WGS) entry which is preliminary data.</text>
</comment>
<protein>
    <recommendedName>
        <fullName evidence="9">Deacetylase complex subunit Sds3</fullName>
    </recommendedName>
</protein>
<dbReference type="Pfam" id="PF08598">
    <property type="entry name" value="Sds3"/>
    <property type="match status" value="1"/>
</dbReference>
<evidence type="ECO:0000313" key="8">
    <source>
        <dbReference type="Proteomes" id="UP001172673"/>
    </source>
</evidence>
<evidence type="ECO:0000256" key="1">
    <source>
        <dbReference type="ARBA" id="ARBA00004123"/>
    </source>
</evidence>
<feature type="compositionally biased region" description="Polar residues" evidence="6">
    <location>
        <begin position="209"/>
        <end position="222"/>
    </location>
</feature>
<evidence type="ECO:0000256" key="4">
    <source>
        <dbReference type="ARBA" id="ARBA00023163"/>
    </source>
</evidence>
<keyword evidence="2" id="KW-0678">Repressor</keyword>
<evidence type="ECO:0000313" key="7">
    <source>
        <dbReference type="EMBL" id="KAJ9615066.1"/>
    </source>
</evidence>
<feature type="region of interest" description="Disordered" evidence="6">
    <location>
        <begin position="309"/>
        <end position="371"/>
    </location>
</feature>
<dbReference type="EMBL" id="JAPDRK010000002">
    <property type="protein sequence ID" value="KAJ9615066.1"/>
    <property type="molecule type" value="Genomic_DNA"/>
</dbReference>
<gene>
    <name evidence="7" type="ORF">H2200_001140</name>
</gene>
<evidence type="ECO:0000256" key="3">
    <source>
        <dbReference type="ARBA" id="ARBA00023015"/>
    </source>
</evidence>
<dbReference type="GO" id="GO:0010468">
    <property type="term" value="P:regulation of gene expression"/>
    <property type="evidence" value="ECO:0007669"/>
    <property type="project" value="UniProtKB-ARBA"/>
</dbReference>
<evidence type="ECO:0000256" key="6">
    <source>
        <dbReference type="SAM" id="MobiDB-lite"/>
    </source>
</evidence>
<sequence>MAYSPSPTSPVLGPDGNAYSHRRSPTPPAQPLSKRDKRRVQHVAHQQGLYDELSSNREQHYREQLIALQHDMSLISQVDPYEPEPLEDSPEEIAKVAELSASGTPYQSQMSSLAGKWYGQFVEEINDAKIAKENALIHLMDNHNKRLERLKYECDYRLHLAAEECEQMTSTLRERLYQALSSKRQRLMKEKEALDIADTNALLLHPSQFSITNPASPGGNHTTSRKTRFTRHREQEDMNGAGEVTNKRKRKLADDDVGSPSRNGVSTPAERTRAAVSSQTAPVYSIHSLFTEKELNLQSHQAQIAARHFFSTSRKEGEASNTRKRQKVDDDRSRGSDGSASEEDEELEAPEMDRSTSQNVHITRSTRTIGGMSGLNALSELAEKAATRPALPYATLHTHQGKQGTFLPQPSRLMAEELEEDLLKITQSESQPKGQFDKRAVEEALKPVAGSRSNLAPDWPVYLDVHLVDVDPRKTTGH</sequence>
<keyword evidence="4" id="KW-0804">Transcription</keyword>
<dbReference type="Proteomes" id="UP001172673">
    <property type="component" value="Unassembled WGS sequence"/>
</dbReference>
<feature type="region of interest" description="Disordered" evidence="6">
    <location>
        <begin position="209"/>
        <end position="281"/>
    </location>
</feature>
<feature type="compositionally biased region" description="Polar residues" evidence="6">
    <location>
        <begin position="355"/>
        <end position="368"/>
    </location>
</feature>
<organism evidence="7 8">
    <name type="scientific">Cladophialophora chaetospira</name>
    <dbReference type="NCBI Taxonomy" id="386627"/>
    <lineage>
        <taxon>Eukaryota</taxon>
        <taxon>Fungi</taxon>
        <taxon>Dikarya</taxon>
        <taxon>Ascomycota</taxon>
        <taxon>Pezizomycotina</taxon>
        <taxon>Eurotiomycetes</taxon>
        <taxon>Chaetothyriomycetidae</taxon>
        <taxon>Chaetothyriales</taxon>
        <taxon>Herpotrichiellaceae</taxon>
        <taxon>Cladophialophora</taxon>
    </lineage>
</organism>
<evidence type="ECO:0000256" key="2">
    <source>
        <dbReference type="ARBA" id="ARBA00022491"/>
    </source>
</evidence>
<evidence type="ECO:0008006" key="9">
    <source>
        <dbReference type="Google" id="ProtNLM"/>
    </source>
</evidence>
<keyword evidence="5" id="KW-0539">Nucleus</keyword>
<reference evidence="7" key="1">
    <citation type="submission" date="2022-10" db="EMBL/GenBank/DDBJ databases">
        <title>Culturing micro-colonial fungi from biological soil crusts in the Mojave desert and describing Neophaeococcomyces mojavensis, and introducing the new genera and species Taxawa tesnikishii.</title>
        <authorList>
            <person name="Kurbessoian T."/>
            <person name="Stajich J.E."/>
        </authorList>
    </citation>
    <scope>NUCLEOTIDE SEQUENCE</scope>
    <source>
        <strain evidence="7">TK_41</strain>
    </source>
</reference>
<dbReference type="GO" id="GO:0005654">
    <property type="term" value="C:nucleoplasm"/>
    <property type="evidence" value="ECO:0007669"/>
    <property type="project" value="UniProtKB-ARBA"/>
</dbReference>
<proteinExistence type="predicted"/>
<dbReference type="AlphaFoldDB" id="A0AA38XKE2"/>
<dbReference type="SMART" id="SM01401">
    <property type="entry name" value="Sds3"/>
    <property type="match status" value="1"/>
</dbReference>